<feature type="compositionally biased region" description="Basic and acidic residues" evidence="1">
    <location>
        <begin position="420"/>
        <end position="433"/>
    </location>
</feature>
<feature type="region of interest" description="Disordered" evidence="1">
    <location>
        <begin position="265"/>
        <end position="322"/>
    </location>
</feature>
<evidence type="ECO:0000313" key="2">
    <source>
        <dbReference type="EMBL" id="CAK7271493.1"/>
    </source>
</evidence>
<protein>
    <submittedName>
        <fullName evidence="2">Uncharacterized protein</fullName>
    </submittedName>
</protein>
<organism evidence="2 3">
    <name type="scientific">Sporothrix epigloea</name>
    <dbReference type="NCBI Taxonomy" id="1892477"/>
    <lineage>
        <taxon>Eukaryota</taxon>
        <taxon>Fungi</taxon>
        <taxon>Dikarya</taxon>
        <taxon>Ascomycota</taxon>
        <taxon>Pezizomycotina</taxon>
        <taxon>Sordariomycetes</taxon>
        <taxon>Sordariomycetidae</taxon>
        <taxon>Ophiostomatales</taxon>
        <taxon>Ophiostomataceae</taxon>
        <taxon>Sporothrix</taxon>
    </lineage>
</organism>
<name>A0ABP0DT85_9PEZI</name>
<sequence length="494" mass="54867">MEGSQVYQEYDPSFHLQRDTASMQQQQQQILLQQSPQHQQGFIRWAAQPITAYQLVPMDYQPVYSHAHQHQLQQVQSQQHPTLYTFSQAAAGPQMTPMPPISPVTPVSPTYGHYMNSSIRRQVSVNFRQMSPGQGAYFDLSPPQYQNQGASCQPQHQHPVQHSLHHSASTPIMVAQGHSGSPEMINAIPYSPARRASQSFVPSMAFATPPPAPKKSFEEMNVFANNNNTPTMATVPRLAPRRESTAIHRLRKPKSLVLSMPQARRAQQEKGYNGSPTVPKASAMSFPLDTMGGAHSVVPEGSDHEYDGGDSSYSTSPLGSETDAKMRRRFRTMSSIHSIPAYLQKSSDRAADEEPMSPTPRYKTLSFRERVAAHPMHIQSGGSLEKFLQDHIHSIGEHRSEENTTAECTAATAEFPLSSSDERYATSDTEPIRSRHRHRVAGSQGETDEASLGEGHFCNYGLQQCLRCGLFISRPETHTCLRKVPETDDHATAG</sequence>
<evidence type="ECO:0000256" key="1">
    <source>
        <dbReference type="SAM" id="MobiDB-lite"/>
    </source>
</evidence>
<dbReference type="Proteomes" id="UP001642501">
    <property type="component" value="Unassembled WGS sequence"/>
</dbReference>
<comment type="caution">
    <text evidence="2">The sequence shown here is derived from an EMBL/GenBank/DDBJ whole genome shotgun (WGS) entry which is preliminary data.</text>
</comment>
<reference evidence="2 3" key="1">
    <citation type="submission" date="2024-01" db="EMBL/GenBank/DDBJ databases">
        <authorList>
            <person name="Allen C."/>
            <person name="Tagirdzhanova G."/>
        </authorList>
    </citation>
    <scope>NUCLEOTIDE SEQUENCE [LARGE SCALE GENOMIC DNA]</scope>
    <source>
        <strain evidence="2 3">CBS 573.63</strain>
    </source>
</reference>
<accession>A0ABP0DT85</accession>
<evidence type="ECO:0000313" key="3">
    <source>
        <dbReference type="Proteomes" id="UP001642501"/>
    </source>
</evidence>
<proteinExistence type="predicted"/>
<dbReference type="EMBL" id="CAWUOM010000089">
    <property type="protein sequence ID" value="CAK7271493.1"/>
    <property type="molecule type" value="Genomic_DNA"/>
</dbReference>
<keyword evidence="3" id="KW-1185">Reference proteome</keyword>
<feature type="region of interest" description="Disordered" evidence="1">
    <location>
        <begin position="420"/>
        <end position="449"/>
    </location>
</feature>
<gene>
    <name evidence="2" type="ORF">SEPCBS57363_004648</name>
</gene>